<evidence type="ECO:0000313" key="2">
    <source>
        <dbReference type="Proteomes" id="UP000737171"/>
    </source>
</evidence>
<dbReference type="Proteomes" id="UP000737171">
    <property type="component" value="Unassembled WGS sequence"/>
</dbReference>
<dbReference type="RefSeq" id="WP_173132490.1">
    <property type="nucleotide sequence ID" value="NZ_JABRWJ010000011.1"/>
</dbReference>
<evidence type="ECO:0008006" key="3">
    <source>
        <dbReference type="Google" id="ProtNLM"/>
    </source>
</evidence>
<name>A0ABX2ESJ7_9BURK</name>
<keyword evidence="2" id="KW-1185">Reference proteome</keyword>
<protein>
    <recommendedName>
        <fullName evidence="3">Glyoxalase-like domain-containing protein</fullName>
    </recommendedName>
</protein>
<organism evidence="1 2">
    <name type="scientific">Pseudaquabacterium terrae</name>
    <dbReference type="NCBI Taxonomy" id="2732868"/>
    <lineage>
        <taxon>Bacteria</taxon>
        <taxon>Pseudomonadati</taxon>
        <taxon>Pseudomonadota</taxon>
        <taxon>Betaproteobacteria</taxon>
        <taxon>Burkholderiales</taxon>
        <taxon>Sphaerotilaceae</taxon>
        <taxon>Pseudaquabacterium</taxon>
    </lineage>
</organism>
<reference evidence="1 2" key="1">
    <citation type="submission" date="2020-05" db="EMBL/GenBank/DDBJ databases">
        <title>Aquincola sp. isolate from soil.</title>
        <authorList>
            <person name="Han J."/>
            <person name="Kim D.-U."/>
        </authorList>
    </citation>
    <scope>NUCLEOTIDE SEQUENCE [LARGE SCALE GENOMIC DNA]</scope>
    <source>
        <strain evidence="1 2">S2</strain>
    </source>
</reference>
<dbReference type="EMBL" id="JABRWJ010000011">
    <property type="protein sequence ID" value="NRF71409.1"/>
    <property type="molecule type" value="Genomic_DNA"/>
</dbReference>
<comment type="caution">
    <text evidence="1">The sequence shown here is derived from an EMBL/GenBank/DDBJ whole genome shotgun (WGS) entry which is preliminary data.</text>
</comment>
<sequence length="83" mass="9127">MDCARDGSKLDVVLHVQGNQEGRKAFWRIFGFDVTSPDSRGDEFLRGTVGALRVAGDGLALGEHPRTFDIARMRCPSHLGEAR</sequence>
<evidence type="ECO:0000313" key="1">
    <source>
        <dbReference type="EMBL" id="NRF71409.1"/>
    </source>
</evidence>
<proteinExistence type="predicted"/>
<gene>
    <name evidence="1" type="ORF">HLB44_30930</name>
</gene>
<accession>A0ABX2ESJ7</accession>